<dbReference type="PROSITE" id="PS50109">
    <property type="entry name" value="HIS_KIN"/>
    <property type="match status" value="1"/>
</dbReference>
<keyword evidence="9" id="KW-1185">Reference proteome</keyword>
<reference evidence="8 9" key="1">
    <citation type="submission" date="2016-10" db="EMBL/GenBank/DDBJ databases">
        <title>Description of Gloeomargarita lithophora gen. nov., sp. nov., a thylakoid-bearing basal-branching cyanobacterium with intracellular carbonates, and proposal for Gloeomargaritales ord. nov.</title>
        <authorList>
            <person name="Moreira D."/>
            <person name="Tavera R."/>
            <person name="Benzerara K."/>
            <person name="Skouri-Panet F."/>
            <person name="Couradeau E."/>
            <person name="Gerard E."/>
            <person name="Loussert C."/>
            <person name="Novelo E."/>
            <person name="Zivanovic Y."/>
            <person name="Lopez-Garcia P."/>
        </authorList>
    </citation>
    <scope>NUCLEOTIDE SEQUENCE [LARGE SCALE GENOMIC DNA]</scope>
    <source>
        <strain evidence="8 9">D10</strain>
    </source>
</reference>
<dbReference type="InterPro" id="IPR050351">
    <property type="entry name" value="BphY/WalK/GraS-like"/>
</dbReference>
<keyword evidence="3" id="KW-0597">Phosphoprotein</keyword>
<dbReference type="PANTHER" id="PTHR45453">
    <property type="entry name" value="PHOSPHATE REGULON SENSOR PROTEIN PHOR"/>
    <property type="match status" value="1"/>
</dbReference>
<dbReference type="GO" id="GO:0005886">
    <property type="term" value="C:plasma membrane"/>
    <property type="evidence" value="ECO:0007669"/>
    <property type="project" value="TreeGrafter"/>
</dbReference>
<dbReference type="EMBL" id="CP017675">
    <property type="protein sequence ID" value="APB33863.1"/>
    <property type="molecule type" value="Genomic_DNA"/>
</dbReference>
<dbReference type="SMART" id="SM00387">
    <property type="entry name" value="HATPase_c"/>
    <property type="match status" value="1"/>
</dbReference>
<dbReference type="Gene3D" id="1.10.287.130">
    <property type="match status" value="1"/>
</dbReference>
<dbReference type="CDD" id="cd00082">
    <property type="entry name" value="HisKA"/>
    <property type="match status" value="1"/>
</dbReference>
<dbReference type="SUPFAM" id="SSF47384">
    <property type="entry name" value="Homodimeric domain of signal transducing histidine kinase"/>
    <property type="match status" value="1"/>
</dbReference>
<sequence length="386" mass="42954">MEFGLLVLGLGLGGGAGWWLGRWRSPPPPPEVLPWAEMIQTLPYGCLVVDEENQLLLCNPAAQDLLCLQRWQPGQPRLLLELVRSYELDQLIERSRSQPTPCVAEWAFYPPPGESAPLPITLRATSQLLATGCVVVFLENRQPLVELTQARERWVTDLTHELKTPLTAMQLVAEALHQRLEPPLQTWVTRLLGELKRLIHLVHNWLEVAQGRSSVRNPTPVDLAALVQSVWQTLEPLAQRKDLTLDYGGPASFWLAGDELRLYRMLCNVLDNSIKYSPAGCPIRLTITPQEMPQRVAIDVIDQGPGFPPADLPYLFERFYQGQIHPQWHESGAGLGLAIVRQIVTAHGGEVRAANHPEGGGAWLHIQLPWTAAPLLAGGALPTQER</sequence>
<dbReference type="InterPro" id="IPR036097">
    <property type="entry name" value="HisK_dim/P_sf"/>
</dbReference>
<accession>A0A1J0AD78</accession>
<evidence type="ECO:0000256" key="3">
    <source>
        <dbReference type="ARBA" id="ARBA00022553"/>
    </source>
</evidence>
<evidence type="ECO:0000256" key="1">
    <source>
        <dbReference type="ARBA" id="ARBA00000085"/>
    </source>
</evidence>
<keyword evidence="6" id="KW-0902">Two-component regulatory system</keyword>
<evidence type="ECO:0000259" key="7">
    <source>
        <dbReference type="PROSITE" id="PS50109"/>
    </source>
</evidence>
<dbReference type="GO" id="GO:0016036">
    <property type="term" value="P:cellular response to phosphate starvation"/>
    <property type="evidence" value="ECO:0007669"/>
    <property type="project" value="TreeGrafter"/>
</dbReference>
<dbReference type="KEGG" id="glt:GlitD10_1540"/>
<dbReference type="Gene3D" id="3.30.565.10">
    <property type="entry name" value="Histidine kinase-like ATPase, C-terminal domain"/>
    <property type="match status" value="1"/>
</dbReference>
<dbReference type="EC" id="2.7.13.3" evidence="2"/>
<evidence type="ECO:0000256" key="4">
    <source>
        <dbReference type="ARBA" id="ARBA00022679"/>
    </source>
</evidence>
<dbReference type="PRINTS" id="PR00344">
    <property type="entry name" value="BCTRLSENSOR"/>
</dbReference>
<dbReference type="PANTHER" id="PTHR45453:SF1">
    <property type="entry name" value="PHOSPHATE REGULON SENSOR PROTEIN PHOR"/>
    <property type="match status" value="1"/>
</dbReference>
<organism evidence="8 9">
    <name type="scientific">Gloeomargarita lithophora Alchichica-D10</name>
    <dbReference type="NCBI Taxonomy" id="1188229"/>
    <lineage>
        <taxon>Bacteria</taxon>
        <taxon>Bacillati</taxon>
        <taxon>Cyanobacteriota</taxon>
        <taxon>Cyanophyceae</taxon>
        <taxon>Gloeomargaritales</taxon>
        <taxon>Gloeomargaritaceae</taxon>
        <taxon>Gloeomargarita</taxon>
    </lineage>
</organism>
<dbReference type="SMART" id="SM00388">
    <property type="entry name" value="HisKA"/>
    <property type="match status" value="1"/>
</dbReference>
<evidence type="ECO:0000256" key="5">
    <source>
        <dbReference type="ARBA" id="ARBA00022777"/>
    </source>
</evidence>
<name>A0A1J0AD78_9CYAN</name>
<proteinExistence type="predicted"/>
<evidence type="ECO:0000256" key="6">
    <source>
        <dbReference type="ARBA" id="ARBA00023012"/>
    </source>
</evidence>
<dbReference type="GO" id="GO:0000155">
    <property type="term" value="F:phosphorelay sensor kinase activity"/>
    <property type="evidence" value="ECO:0007669"/>
    <property type="project" value="InterPro"/>
</dbReference>
<dbReference type="InterPro" id="IPR000014">
    <property type="entry name" value="PAS"/>
</dbReference>
<dbReference type="Pfam" id="PF02518">
    <property type="entry name" value="HATPase_c"/>
    <property type="match status" value="1"/>
</dbReference>
<dbReference type="SMART" id="SM00091">
    <property type="entry name" value="PAS"/>
    <property type="match status" value="1"/>
</dbReference>
<dbReference type="STRING" id="1188229.GlitD10_1540"/>
<dbReference type="InterPro" id="IPR003594">
    <property type="entry name" value="HATPase_dom"/>
</dbReference>
<dbReference type="Pfam" id="PF00512">
    <property type="entry name" value="HisKA"/>
    <property type="match status" value="1"/>
</dbReference>
<dbReference type="GO" id="GO:0004721">
    <property type="term" value="F:phosphoprotein phosphatase activity"/>
    <property type="evidence" value="ECO:0007669"/>
    <property type="project" value="TreeGrafter"/>
</dbReference>
<comment type="catalytic activity">
    <reaction evidence="1">
        <text>ATP + protein L-histidine = ADP + protein N-phospho-L-histidine.</text>
        <dbReference type="EC" id="2.7.13.3"/>
    </reaction>
</comment>
<keyword evidence="4 8" id="KW-0808">Transferase</keyword>
<keyword evidence="5 8" id="KW-0418">Kinase</keyword>
<dbReference type="InterPro" id="IPR036890">
    <property type="entry name" value="HATPase_C_sf"/>
</dbReference>
<feature type="domain" description="Histidine kinase" evidence="7">
    <location>
        <begin position="157"/>
        <end position="372"/>
    </location>
</feature>
<evidence type="ECO:0000256" key="2">
    <source>
        <dbReference type="ARBA" id="ARBA00012438"/>
    </source>
</evidence>
<dbReference type="InterPro" id="IPR005467">
    <property type="entry name" value="His_kinase_dom"/>
</dbReference>
<dbReference type="RefSeq" id="WP_071454385.1">
    <property type="nucleotide sequence ID" value="NZ_CP017675.1"/>
</dbReference>
<dbReference type="CDD" id="cd00075">
    <property type="entry name" value="HATPase"/>
    <property type="match status" value="1"/>
</dbReference>
<gene>
    <name evidence="8" type="primary">phoR</name>
    <name evidence="8" type="ORF">GlitD10_1540</name>
</gene>
<evidence type="ECO:0000313" key="9">
    <source>
        <dbReference type="Proteomes" id="UP000180235"/>
    </source>
</evidence>
<protein>
    <recommendedName>
        <fullName evidence="2">histidine kinase</fullName>
        <ecNumber evidence="2">2.7.13.3</ecNumber>
    </recommendedName>
</protein>
<dbReference type="InterPro" id="IPR003661">
    <property type="entry name" value="HisK_dim/P_dom"/>
</dbReference>
<dbReference type="InterPro" id="IPR004358">
    <property type="entry name" value="Sig_transdc_His_kin-like_C"/>
</dbReference>
<dbReference type="Proteomes" id="UP000180235">
    <property type="component" value="Chromosome"/>
</dbReference>
<dbReference type="CDD" id="cd00130">
    <property type="entry name" value="PAS"/>
    <property type="match status" value="1"/>
</dbReference>
<evidence type="ECO:0000313" key="8">
    <source>
        <dbReference type="EMBL" id="APB33863.1"/>
    </source>
</evidence>
<dbReference type="AlphaFoldDB" id="A0A1J0AD78"/>
<dbReference type="SUPFAM" id="SSF55874">
    <property type="entry name" value="ATPase domain of HSP90 chaperone/DNA topoisomerase II/histidine kinase"/>
    <property type="match status" value="1"/>
</dbReference>